<gene>
    <name evidence="2" type="ORF">OXX778_LOCUS4559</name>
</gene>
<reference evidence="2" key="1">
    <citation type="submission" date="2021-02" db="EMBL/GenBank/DDBJ databases">
        <authorList>
            <person name="Nowell W R."/>
        </authorList>
    </citation>
    <scope>NUCLEOTIDE SEQUENCE</scope>
    <source>
        <strain evidence="2">Ploen Becks lab</strain>
    </source>
</reference>
<feature type="signal peptide" evidence="1">
    <location>
        <begin position="1"/>
        <end position="19"/>
    </location>
</feature>
<dbReference type="EMBL" id="CAJNOC010000454">
    <property type="protein sequence ID" value="CAF0763482.1"/>
    <property type="molecule type" value="Genomic_DNA"/>
</dbReference>
<accession>A0A813Q8H1</accession>
<comment type="caution">
    <text evidence="2">The sequence shown here is derived from an EMBL/GenBank/DDBJ whole genome shotgun (WGS) entry which is preliminary data.</text>
</comment>
<dbReference type="AlphaFoldDB" id="A0A813Q8H1"/>
<keyword evidence="3" id="KW-1185">Reference proteome</keyword>
<evidence type="ECO:0000313" key="2">
    <source>
        <dbReference type="EMBL" id="CAF0763482.1"/>
    </source>
</evidence>
<sequence>MNKIFTIFLIIGIAYSGLAAPARKPTKDLSSILNLLPSGQNSLNILNTLGHLTQGTSLSTITQALTLINQLHLIESDIAALPQDVIHALNQLQALLGGTVDNISNILNPQ</sequence>
<name>A0A813Q8H1_9BILA</name>
<feature type="chain" id="PRO_5032367716" evidence="1">
    <location>
        <begin position="20"/>
        <end position="110"/>
    </location>
</feature>
<evidence type="ECO:0000256" key="1">
    <source>
        <dbReference type="SAM" id="SignalP"/>
    </source>
</evidence>
<keyword evidence="1" id="KW-0732">Signal</keyword>
<proteinExistence type="predicted"/>
<protein>
    <submittedName>
        <fullName evidence="2">Uncharacterized protein</fullName>
    </submittedName>
</protein>
<organism evidence="2 3">
    <name type="scientific">Brachionus calyciflorus</name>
    <dbReference type="NCBI Taxonomy" id="104777"/>
    <lineage>
        <taxon>Eukaryota</taxon>
        <taxon>Metazoa</taxon>
        <taxon>Spiralia</taxon>
        <taxon>Gnathifera</taxon>
        <taxon>Rotifera</taxon>
        <taxon>Eurotatoria</taxon>
        <taxon>Monogononta</taxon>
        <taxon>Pseudotrocha</taxon>
        <taxon>Ploima</taxon>
        <taxon>Brachionidae</taxon>
        <taxon>Brachionus</taxon>
    </lineage>
</organism>
<dbReference type="Proteomes" id="UP000663879">
    <property type="component" value="Unassembled WGS sequence"/>
</dbReference>
<evidence type="ECO:0000313" key="3">
    <source>
        <dbReference type="Proteomes" id="UP000663879"/>
    </source>
</evidence>